<dbReference type="OrthoDB" id="8241777at2"/>
<feature type="transmembrane region" description="Helical" evidence="1">
    <location>
        <begin position="63"/>
        <end position="81"/>
    </location>
</feature>
<keyword evidence="1" id="KW-1133">Transmembrane helix</keyword>
<proteinExistence type="predicted"/>
<dbReference type="RefSeq" id="WP_079605285.1">
    <property type="nucleotide sequence ID" value="NZ_LT670817.1"/>
</dbReference>
<keyword evidence="1" id="KW-0812">Transmembrane</keyword>
<dbReference type="AlphaFoldDB" id="A0A1M5X3S1"/>
<accession>A0A1M5X3S1</accession>
<keyword evidence="1" id="KW-0472">Membrane</keyword>
<dbReference type="EMBL" id="LT670817">
    <property type="protein sequence ID" value="SHH94486.1"/>
    <property type="molecule type" value="Genomic_DNA"/>
</dbReference>
<organism evidence="2 3">
    <name type="scientific">Bradyrhizobium erythrophlei</name>
    <dbReference type="NCBI Taxonomy" id="1437360"/>
    <lineage>
        <taxon>Bacteria</taxon>
        <taxon>Pseudomonadati</taxon>
        <taxon>Pseudomonadota</taxon>
        <taxon>Alphaproteobacteria</taxon>
        <taxon>Hyphomicrobiales</taxon>
        <taxon>Nitrobacteraceae</taxon>
        <taxon>Bradyrhizobium</taxon>
    </lineage>
</organism>
<gene>
    <name evidence="2" type="ORF">SAMN05443248_6998</name>
</gene>
<feature type="transmembrane region" description="Helical" evidence="1">
    <location>
        <begin position="93"/>
        <end position="111"/>
    </location>
</feature>
<evidence type="ECO:0000256" key="1">
    <source>
        <dbReference type="SAM" id="Phobius"/>
    </source>
</evidence>
<evidence type="ECO:0000313" key="3">
    <source>
        <dbReference type="Proteomes" id="UP000189796"/>
    </source>
</evidence>
<evidence type="ECO:0000313" key="2">
    <source>
        <dbReference type="EMBL" id="SHH94486.1"/>
    </source>
</evidence>
<reference evidence="2 3" key="1">
    <citation type="submission" date="2016-11" db="EMBL/GenBank/DDBJ databases">
        <authorList>
            <person name="Jaros S."/>
            <person name="Januszkiewicz K."/>
            <person name="Wedrychowicz H."/>
        </authorList>
    </citation>
    <scope>NUCLEOTIDE SEQUENCE [LARGE SCALE GENOMIC DNA]</scope>
    <source>
        <strain evidence="2 3">GAS138</strain>
    </source>
</reference>
<protein>
    <submittedName>
        <fullName evidence="2">Uncharacterized protein</fullName>
    </submittedName>
</protein>
<name>A0A1M5X3S1_9BRAD</name>
<dbReference type="Proteomes" id="UP000189796">
    <property type="component" value="Chromosome I"/>
</dbReference>
<sequence>MHTTPDLQADTPSKSEVKLPAYVRIGGLVFRTLFLIVLTVLTARVASPQIERLSSLYETPGDLVRVILGFAVCVWFVANLFILPKDAGAYRTWLYLGLAVLPLSLLCVFVGW</sequence>
<feature type="transmembrane region" description="Helical" evidence="1">
    <location>
        <begin position="21"/>
        <end position="43"/>
    </location>
</feature>